<dbReference type="AlphaFoldDB" id="A0AAD8C8I3"/>
<evidence type="ECO:0000256" key="1">
    <source>
        <dbReference type="ARBA" id="ARBA00008874"/>
    </source>
</evidence>
<evidence type="ECO:0000313" key="6">
    <source>
        <dbReference type="Proteomes" id="UP001233172"/>
    </source>
</evidence>
<reference evidence="5" key="1">
    <citation type="journal article" date="2023" name="PLoS Negl. Trop. Dis.">
        <title>A genome sequence for Biomphalaria pfeifferi, the major vector snail for the human-infecting parasite Schistosoma mansoni.</title>
        <authorList>
            <person name="Bu L."/>
            <person name="Lu L."/>
            <person name="Laidemitt M.R."/>
            <person name="Zhang S.M."/>
            <person name="Mutuku M."/>
            <person name="Mkoji G."/>
            <person name="Steinauer M."/>
            <person name="Loker E.S."/>
        </authorList>
    </citation>
    <scope>NUCLEOTIDE SEQUENCE</scope>
    <source>
        <strain evidence="5">KasaAsao</strain>
    </source>
</reference>
<dbReference type="GO" id="GO:0004674">
    <property type="term" value="F:protein serine/threonine kinase activity"/>
    <property type="evidence" value="ECO:0007669"/>
    <property type="project" value="TreeGrafter"/>
</dbReference>
<evidence type="ECO:0000256" key="2">
    <source>
        <dbReference type="ARBA" id="ARBA00022741"/>
    </source>
</evidence>
<dbReference type="PANTHER" id="PTHR48012">
    <property type="entry name" value="STERILE20-LIKE KINASE, ISOFORM B-RELATED"/>
    <property type="match status" value="1"/>
</dbReference>
<organism evidence="5 6">
    <name type="scientific">Biomphalaria pfeifferi</name>
    <name type="common">Bloodfluke planorb</name>
    <name type="synonym">Freshwater snail</name>
    <dbReference type="NCBI Taxonomy" id="112525"/>
    <lineage>
        <taxon>Eukaryota</taxon>
        <taxon>Metazoa</taxon>
        <taxon>Spiralia</taxon>
        <taxon>Lophotrochozoa</taxon>
        <taxon>Mollusca</taxon>
        <taxon>Gastropoda</taxon>
        <taxon>Heterobranchia</taxon>
        <taxon>Euthyneura</taxon>
        <taxon>Panpulmonata</taxon>
        <taxon>Hygrophila</taxon>
        <taxon>Lymnaeoidea</taxon>
        <taxon>Planorbidae</taxon>
        <taxon>Biomphalaria</taxon>
    </lineage>
</organism>
<protein>
    <submittedName>
        <fullName evidence="5">Mitogen-activated protein kinase kinase kinase 1</fullName>
    </submittedName>
</protein>
<evidence type="ECO:0000259" key="4">
    <source>
        <dbReference type="PROSITE" id="PS50011"/>
    </source>
</evidence>
<keyword evidence="5" id="KW-0418">Kinase</keyword>
<accession>A0AAD8C8I3</accession>
<feature type="non-terminal residue" evidence="5">
    <location>
        <position position="126"/>
    </location>
</feature>
<evidence type="ECO:0000313" key="5">
    <source>
        <dbReference type="EMBL" id="KAK0067978.1"/>
    </source>
</evidence>
<dbReference type="Proteomes" id="UP001233172">
    <property type="component" value="Unassembled WGS sequence"/>
</dbReference>
<keyword evidence="5" id="KW-0808">Transferase</keyword>
<proteinExistence type="inferred from homology"/>
<dbReference type="Gene3D" id="1.10.510.10">
    <property type="entry name" value="Transferase(Phosphotransferase) domain 1"/>
    <property type="match status" value="1"/>
</dbReference>
<dbReference type="GO" id="GO:0005524">
    <property type="term" value="F:ATP binding"/>
    <property type="evidence" value="ECO:0007669"/>
    <property type="project" value="UniProtKB-KW"/>
</dbReference>
<evidence type="ECO:0000256" key="3">
    <source>
        <dbReference type="ARBA" id="ARBA00022840"/>
    </source>
</evidence>
<dbReference type="Pfam" id="PF00069">
    <property type="entry name" value="Pkinase"/>
    <property type="match status" value="1"/>
</dbReference>
<feature type="domain" description="Protein kinase" evidence="4">
    <location>
        <begin position="1"/>
        <end position="126"/>
    </location>
</feature>
<keyword evidence="6" id="KW-1185">Reference proteome</keyword>
<dbReference type="InterPro" id="IPR050629">
    <property type="entry name" value="STE20/SPS1-PAK"/>
</dbReference>
<gene>
    <name evidence="5" type="ORF">Bpfe_002819</name>
</gene>
<comment type="similarity">
    <text evidence="1">Belongs to the protein kinase superfamily. STE Ser/Thr protein kinase family. STE20 subfamily.</text>
</comment>
<keyword evidence="3" id="KW-0067">ATP-binding</keyword>
<dbReference type="InterPro" id="IPR000719">
    <property type="entry name" value="Prot_kinase_dom"/>
</dbReference>
<dbReference type="PROSITE" id="PS50011">
    <property type="entry name" value="PROTEIN_KINASE_DOM"/>
    <property type="match status" value="1"/>
</dbReference>
<dbReference type="EMBL" id="JASAOG010000006">
    <property type="protein sequence ID" value="KAK0067978.1"/>
    <property type="molecule type" value="Genomic_DNA"/>
</dbReference>
<sequence>ETMLFETEDKIRIAGLSHVIIGRKRISSANYGKERWTAPEVFNEAYGHGFYDYQSDIWSLGCTMVEMLTAACPYAYTKYLPSVIITIGNGIPPETGQRLSTRMKNLLQKTFCAYPSKRTEASEILK</sequence>
<dbReference type="SUPFAM" id="SSF56112">
    <property type="entry name" value="Protein kinase-like (PK-like)"/>
    <property type="match status" value="1"/>
</dbReference>
<dbReference type="InterPro" id="IPR011009">
    <property type="entry name" value="Kinase-like_dom_sf"/>
</dbReference>
<reference evidence="5" key="2">
    <citation type="submission" date="2023-04" db="EMBL/GenBank/DDBJ databases">
        <authorList>
            <person name="Bu L."/>
            <person name="Lu L."/>
            <person name="Laidemitt M.R."/>
            <person name="Zhang S.M."/>
            <person name="Mutuku M."/>
            <person name="Mkoji G."/>
            <person name="Steinauer M."/>
            <person name="Loker E.S."/>
        </authorList>
    </citation>
    <scope>NUCLEOTIDE SEQUENCE</scope>
    <source>
        <strain evidence="5">KasaAsao</strain>
        <tissue evidence="5">Whole Snail</tissue>
    </source>
</reference>
<name>A0AAD8C8I3_BIOPF</name>
<comment type="caution">
    <text evidence="5">The sequence shown here is derived from an EMBL/GenBank/DDBJ whole genome shotgun (WGS) entry which is preliminary data.</text>
</comment>
<feature type="non-terminal residue" evidence="5">
    <location>
        <position position="1"/>
    </location>
</feature>
<keyword evidence="2" id="KW-0547">Nucleotide-binding</keyword>
<dbReference type="GO" id="GO:0005737">
    <property type="term" value="C:cytoplasm"/>
    <property type="evidence" value="ECO:0007669"/>
    <property type="project" value="TreeGrafter"/>
</dbReference>